<dbReference type="Pfam" id="PF00111">
    <property type="entry name" value="Fer2"/>
    <property type="match status" value="1"/>
</dbReference>
<keyword evidence="5" id="KW-1185">Reference proteome</keyword>
<organism evidence="4 5">
    <name type="scientific">Candidatus Venteria ishoeyi</name>
    <dbReference type="NCBI Taxonomy" id="1899563"/>
    <lineage>
        <taxon>Bacteria</taxon>
        <taxon>Pseudomonadati</taxon>
        <taxon>Pseudomonadota</taxon>
        <taxon>Gammaproteobacteria</taxon>
        <taxon>Thiotrichales</taxon>
        <taxon>Thiotrichaceae</taxon>
        <taxon>Venteria</taxon>
    </lineage>
</organism>
<dbReference type="AlphaFoldDB" id="A0A1H6FFM5"/>
<dbReference type="InterPro" id="IPR001041">
    <property type="entry name" value="2Fe-2S_ferredoxin-type"/>
</dbReference>
<dbReference type="InterPro" id="IPR036010">
    <property type="entry name" value="2Fe-2S_ferredoxin-like_sf"/>
</dbReference>
<dbReference type="InterPro" id="IPR039261">
    <property type="entry name" value="FNR_nucleotide-bd"/>
</dbReference>
<keyword evidence="1 4" id="KW-0560">Oxidoreductase</keyword>
<dbReference type="InterPro" id="IPR008333">
    <property type="entry name" value="Cbr1-like_FAD-bd_dom"/>
</dbReference>
<name>A0A1H6FFM5_9GAMM</name>
<evidence type="ECO:0000259" key="2">
    <source>
        <dbReference type="PROSITE" id="PS51085"/>
    </source>
</evidence>
<protein>
    <submittedName>
        <fullName evidence="4">CDP-6-deoxy-L-threo-D-glycero-4-hexulose-3-dehyd rase reductase</fullName>
        <ecNumber evidence="4">1.17.1.-</ecNumber>
    </submittedName>
</protein>
<dbReference type="InterPro" id="IPR017938">
    <property type="entry name" value="Riboflavin_synthase-like_b-brl"/>
</dbReference>
<dbReference type="EC" id="1.17.1.-" evidence="4"/>
<dbReference type="PRINTS" id="PR00410">
    <property type="entry name" value="PHEHYDRXLASE"/>
</dbReference>
<dbReference type="InterPro" id="IPR017927">
    <property type="entry name" value="FAD-bd_FR_type"/>
</dbReference>
<dbReference type="EMBL" id="FMSV02000556">
    <property type="protein sequence ID" value="SEH08870.1"/>
    <property type="molecule type" value="Genomic_DNA"/>
</dbReference>
<dbReference type="Gene3D" id="2.40.30.10">
    <property type="entry name" value="Translation factors"/>
    <property type="match status" value="1"/>
</dbReference>
<feature type="domain" description="2Fe-2S ferredoxin-type" evidence="2">
    <location>
        <begin position="131"/>
        <end position="221"/>
    </location>
</feature>
<dbReference type="SUPFAM" id="SSF63380">
    <property type="entry name" value="Riboflavin synthase domain-like"/>
    <property type="match status" value="1"/>
</dbReference>
<accession>A0A1H6FFM5</accession>
<gene>
    <name evidence="4" type="primary">ascD_2</name>
    <name evidence="4" type="ORF">MBHS_04763</name>
</gene>
<evidence type="ECO:0000259" key="3">
    <source>
        <dbReference type="PROSITE" id="PS51384"/>
    </source>
</evidence>
<dbReference type="Gene3D" id="3.10.20.30">
    <property type="match status" value="1"/>
</dbReference>
<dbReference type="SUPFAM" id="SSF54292">
    <property type="entry name" value="2Fe-2S ferredoxin-like"/>
    <property type="match status" value="1"/>
</dbReference>
<dbReference type="CDD" id="cd00207">
    <property type="entry name" value="fer2"/>
    <property type="match status" value="1"/>
</dbReference>
<evidence type="ECO:0000256" key="1">
    <source>
        <dbReference type="ARBA" id="ARBA00023002"/>
    </source>
</evidence>
<feature type="domain" description="FAD-binding FR-type" evidence="3">
    <location>
        <begin position="228"/>
        <end position="328"/>
    </location>
</feature>
<evidence type="ECO:0000313" key="5">
    <source>
        <dbReference type="Proteomes" id="UP000236724"/>
    </source>
</evidence>
<dbReference type="PROSITE" id="PS00197">
    <property type="entry name" value="2FE2S_FER_1"/>
    <property type="match status" value="1"/>
</dbReference>
<dbReference type="SUPFAM" id="SSF52343">
    <property type="entry name" value="Ferredoxin reductase-like, C-terminal NADP-linked domain"/>
    <property type="match status" value="1"/>
</dbReference>
<proteinExistence type="predicted"/>
<dbReference type="PROSITE" id="PS51384">
    <property type="entry name" value="FAD_FR"/>
    <property type="match status" value="1"/>
</dbReference>
<dbReference type="GO" id="GO:0016491">
    <property type="term" value="F:oxidoreductase activity"/>
    <property type="evidence" value="ECO:0007669"/>
    <property type="project" value="UniProtKB-KW"/>
</dbReference>
<evidence type="ECO:0000313" key="4">
    <source>
        <dbReference type="EMBL" id="SEH08870.1"/>
    </source>
</evidence>
<dbReference type="InterPro" id="IPR006058">
    <property type="entry name" value="2Fe2S_fd_BS"/>
</dbReference>
<sequence>MVKASDLLRVYPQTHLEDERMLEKVQKIQRNAQRGDHDLPELPPSEVLASRLSSLSRELVESRALLGHYAELIEGLEAKLVEVEQSCPPEFLEKLSDLNAWIAQNKTKCPKVPRQKTELLVKDTFLRLLAAQIKLIPSGHEFFAEGTGSILEAALNAGVAVNYGCTQGNCGACKARVVGGEVLKVRDHEYELSQTELNLGYMLMCSYTAVTDVTLEAGEAHCPADIAEQEIEVEIKQINRLNDRLLILKIQTPDTQTLRFMAGQDVVLSLEGVGQHRYPVASCPCDGKNLEFHIPRLEHDHLATYLFTQAQAKKNLHLKGPSGNFTLPFDVTAPLLLIAWETGFAPIKSLIEHTVSVDNAESWHLYWLTETSGEQMPGHYMHNLCRSWQDALDNFYYTPLHLGNLAINENDALDHYLQSTFSKLTDLRRYYIYVAMPEPLQTLVQDFLLSRQANPEHCFFTEHANTCD</sequence>
<dbReference type="Gene3D" id="3.40.50.80">
    <property type="entry name" value="Nucleotide-binding domain of ferredoxin-NADP reductase (FNR) module"/>
    <property type="match status" value="1"/>
</dbReference>
<dbReference type="GO" id="GO:0051537">
    <property type="term" value="F:2 iron, 2 sulfur cluster binding"/>
    <property type="evidence" value="ECO:0007669"/>
    <property type="project" value="InterPro"/>
</dbReference>
<dbReference type="Proteomes" id="UP000236724">
    <property type="component" value="Unassembled WGS sequence"/>
</dbReference>
<dbReference type="Pfam" id="PF00970">
    <property type="entry name" value="FAD_binding_6"/>
    <property type="match status" value="1"/>
</dbReference>
<dbReference type="PANTHER" id="PTHR47354">
    <property type="entry name" value="NADH OXIDOREDUCTASE HCR"/>
    <property type="match status" value="1"/>
</dbReference>
<dbReference type="InterPro" id="IPR050415">
    <property type="entry name" value="MRET"/>
</dbReference>
<reference evidence="4 5" key="1">
    <citation type="submission" date="2016-10" db="EMBL/GenBank/DDBJ databases">
        <authorList>
            <person name="de Groot N.N."/>
        </authorList>
    </citation>
    <scope>NUCLEOTIDE SEQUENCE [LARGE SCALE GENOMIC DNA]</scope>
    <source>
        <strain evidence="4">MBHS1</strain>
    </source>
</reference>
<dbReference type="InterPro" id="IPR012675">
    <property type="entry name" value="Beta-grasp_dom_sf"/>
</dbReference>
<dbReference type="PANTHER" id="PTHR47354:SF7">
    <property type="entry name" value="NAD(P)H-FLAVIN REDUCTASE"/>
    <property type="match status" value="1"/>
</dbReference>
<dbReference type="PROSITE" id="PS51085">
    <property type="entry name" value="2FE2S_FER_2"/>
    <property type="match status" value="1"/>
</dbReference>